<dbReference type="Proteomes" id="UP000799324">
    <property type="component" value="Unassembled WGS sequence"/>
</dbReference>
<gene>
    <name evidence="2" type="ORF">K491DRAFT_673775</name>
</gene>
<reference evidence="2" key="1">
    <citation type="journal article" date="2020" name="Stud. Mycol.">
        <title>101 Dothideomycetes genomes: a test case for predicting lifestyles and emergence of pathogens.</title>
        <authorList>
            <person name="Haridas S."/>
            <person name="Albert R."/>
            <person name="Binder M."/>
            <person name="Bloem J."/>
            <person name="Labutti K."/>
            <person name="Salamov A."/>
            <person name="Andreopoulos B."/>
            <person name="Baker S."/>
            <person name="Barry K."/>
            <person name="Bills G."/>
            <person name="Bluhm B."/>
            <person name="Cannon C."/>
            <person name="Castanera R."/>
            <person name="Culley D."/>
            <person name="Daum C."/>
            <person name="Ezra D."/>
            <person name="Gonzalez J."/>
            <person name="Henrissat B."/>
            <person name="Kuo A."/>
            <person name="Liang C."/>
            <person name="Lipzen A."/>
            <person name="Lutzoni F."/>
            <person name="Magnuson J."/>
            <person name="Mondo S."/>
            <person name="Nolan M."/>
            <person name="Ohm R."/>
            <person name="Pangilinan J."/>
            <person name="Park H.-J."/>
            <person name="Ramirez L."/>
            <person name="Alfaro M."/>
            <person name="Sun H."/>
            <person name="Tritt A."/>
            <person name="Yoshinaga Y."/>
            <person name="Zwiers L.-H."/>
            <person name="Turgeon B."/>
            <person name="Goodwin S."/>
            <person name="Spatafora J."/>
            <person name="Crous P."/>
            <person name="Grigoriev I."/>
        </authorList>
    </citation>
    <scope>NUCLEOTIDE SEQUENCE</scope>
    <source>
        <strain evidence="2">CBS 122681</strain>
    </source>
</reference>
<name>A0A6A6TQJ9_9PLEO</name>
<feature type="chain" id="PRO_5025334741" evidence="1">
    <location>
        <begin position="22"/>
        <end position="121"/>
    </location>
</feature>
<feature type="signal peptide" evidence="1">
    <location>
        <begin position="1"/>
        <end position="21"/>
    </location>
</feature>
<dbReference type="EMBL" id="MU004293">
    <property type="protein sequence ID" value="KAF2661457.1"/>
    <property type="molecule type" value="Genomic_DNA"/>
</dbReference>
<organism evidence="2 3">
    <name type="scientific">Lophiostoma macrostomum CBS 122681</name>
    <dbReference type="NCBI Taxonomy" id="1314788"/>
    <lineage>
        <taxon>Eukaryota</taxon>
        <taxon>Fungi</taxon>
        <taxon>Dikarya</taxon>
        <taxon>Ascomycota</taxon>
        <taxon>Pezizomycotina</taxon>
        <taxon>Dothideomycetes</taxon>
        <taxon>Pleosporomycetidae</taxon>
        <taxon>Pleosporales</taxon>
        <taxon>Lophiostomataceae</taxon>
        <taxon>Lophiostoma</taxon>
    </lineage>
</organism>
<sequence length="121" mass="13433">MKVFATIIAIVMAMLLCVVEGHGPRHDMADLHFKVTEPCLVSCILDNRGHYDLIAKRRKDVCKHNLRDYLGWVQNELAPCAKIRCAVLGEQGSFAVANKVQKWSEDFCSLPPGALAPPQAM</sequence>
<protein>
    <submittedName>
        <fullName evidence="2">Uncharacterized protein</fullName>
    </submittedName>
</protein>
<proteinExistence type="predicted"/>
<evidence type="ECO:0000313" key="3">
    <source>
        <dbReference type="Proteomes" id="UP000799324"/>
    </source>
</evidence>
<accession>A0A6A6TQJ9</accession>
<evidence type="ECO:0000256" key="1">
    <source>
        <dbReference type="SAM" id="SignalP"/>
    </source>
</evidence>
<dbReference type="AlphaFoldDB" id="A0A6A6TQJ9"/>
<evidence type="ECO:0000313" key="2">
    <source>
        <dbReference type="EMBL" id="KAF2661457.1"/>
    </source>
</evidence>
<keyword evidence="1" id="KW-0732">Signal</keyword>
<keyword evidence="3" id="KW-1185">Reference proteome</keyword>